<gene>
    <name evidence="3" type="ORF">VB264_13695</name>
</gene>
<dbReference type="Pfam" id="PF01757">
    <property type="entry name" value="Acyl_transf_3"/>
    <property type="match status" value="1"/>
</dbReference>
<keyword evidence="3" id="KW-0808">Transferase</keyword>
<keyword evidence="1" id="KW-0472">Membrane</keyword>
<dbReference type="PANTHER" id="PTHR23028:SF53">
    <property type="entry name" value="ACYL_TRANSF_3 DOMAIN-CONTAINING PROTEIN"/>
    <property type="match status" value="1"/>
</dbReference>
<keyword evidence="4" id="KW-1185">Reference proteome</keyword>
<dbReference type="EMBL" id="JAYFUL010000021">
    <property type="protein sequence ID" value="MEA5258845.1"/>
    <property type="molecule type" value="Genomic_DNA"/>
</dbReference>
<comment type="caution">
    <text evidence="3">The sequence shown here is derived from an EMBL/GenBank/DDBJ whole genome shotgun (WGS) entry which is preliminary data.</text>
</comment>
<protein>
    <submittedName>
        <fullName evidence="3">Acyltransferase</fullName>
        <ecNumber evidence="3">2.3.-.-</ecNumber>
    </submittedName>
</protein>
<dbReference type="Proteomes" id="UP001304671">
    <property type="component" value="Unassembled WGS sequence"/>
</dbReference>
<feature type="transmembrane region" description="Helical" evidence="1">
    <location>
        <begin position="42"/>
        <end position="64"/>
    </location>
</feature>
<accession>A0ABU5QPM5</accession>
<dbReference type="InterPro" id="IPR002656">
    <property type="entry name" value="Acyl_transf_3_dom"/>
</dbReference>
<keyword evidence="1" id="KW-0812">Transmembrane</keyword>
<organism evidence="3 4">
    <name type="scientific">Arcicella aquatica</name>
    <dbReference type="NCBI Taxonomy" id="217141"/>
    <lineage>
        <taxon>Bacteria</taxon>
        <taxon>Pseudomonadati</taxon>
        <taxon>Bacteroidota</taxon>
        <taxon>Cytophagia</taxon>
        <taxon>Cytophagales</taxon>
        <taxon>Flectobacillaceae</taxon>
        <taxon>Arcicella</taxon>
    </lineage>
</organism>
<dbReference type="GO" id="GO:0016746">
    <property type="term" value="F:acyltransferase activity"/>
    <property type="evidence" value="ECO:0007669"/>
    <property type="project" value="UniProtKB-KW"/>
</dbReference>
<feature type="transmembrane region" description="Helical" evidence="1">
    <location>
        <begin position="298"/>
        <end position="317"/>
    </location>
</feature>
<feature type="transmembrane region" description="Helical" evidence="1">
    <location>
        <begin position="85"/>
        <end position="106"/>
    </location>
</feature>
<name>A0ABU5QPM5_9BACT</name>
<feature type="transmembrane region" description="Helical" evidence="1">
    <location>
        <begin position="347"/>
        <end position="365"/>
    </location>
</feature>
<feature type="transmembrane region" description="Helical" evidence="1">
    <location>
        <begin position="266"/>
        <end position="286"/>
    </location>
</feature>
<feature type="transmembrane region" description="Helical" evidence="1">
    <location>
        <begin position="20"/>
        <end position="36"/>
    </location>
</feature>
<dbReference type="PANTHER" id="PTHR23028">
    <property type="entry name" value="ACETYLTRANSFERASE"/>
    <property type="match status" value="1"/>
</dbReference>
<evidence type="ECO:0000259" key="2">
    <source>
        <dbReference type="Pfam" id="PF01757"/>
    </source>
</evidence>
<evidence type="ECO:0000313" key="3">
    <source>
        <dbReference type="EMBL" id="MEA5258845.1"/>
    </source>
</evidence>
<dbReference type="InterPro" id="IPR050879">
    <property type="entry name" value="Acyltransferase_3"/>
</dbReference>
<feature type="transmembrane region" description="Helical" evidence="1">
    <location>
        <begin position="226"/>
        <end position="246"/>
    </location>
</feature>
<proteinExistence type="predicted"/>
<feature type="transmembrane region" description="Helical" evidence="1">
    <location>
        <begin position="191"/>
        <end position="214"/>
    </location>
</feature>
<feature type="transmembrane region" description="Helical" evidence="1">
    <location>
        <begin position="165"/>
        <end position="185"/>
    </location>
</feature>
<feature type="domain" description="Acyltransferase 3" evidence="2">
    <location>
        <begin position="17"/>
        <end position="363"/>
    </location>
</feature>
<dbReference type="RefSeq" id="WP_323250231.1">
    <property type="nucleotide sequence ID" value="NZ_JAYFUL010000021.1"/>
</dbReference>
<evidence type="ECO:0000313" key="4">
    <source>
        <dbReference type="Proteomes" id="UP001304671"/>
    </source>
</evidence>
<sequence>MDNISLINSKKETYFSQLDGIRFLAVMLVLIDHWMAERNPLPLGHLGVTMFFVLSGFLITRILIQSKLKDDRTGRSHWFSVKQFIVRRSIRIFPIYFLSIFALYYFNIPPVRETLIWCLTYSTNLYIAINQHWMGTIDHLWSLAVEEQYYLVFPYLILFLPTRHYLKLLGAMIVIAIATRLWLYFNGTPWLVQYVLMPTALDCFGLGGLMAYYFTFKKNEVFDKLAQTKFIILSFIAYAICVSLIIIQQKTTGEVENFGKLVTERFLGATFCFFLIAKAISEYKGFLKWFFEQPIVQYLGRISYGIYLYHNFVYNFYHTPQTSIVLRGLHKIQRMFPLFTLNIGFEFLYFLGITVFIATLSWFIIEKPINHLKKYFTY</sequence>
<dbReference type="EC" id="2.3.-.-" evidence="3"/>
<evidence type="ECO:0000256" key="1">
    <source>
        <dbReference type="SAM" id="Phobius"/>
    </source>
</evidence>
<keyword evidence="3" id="KW-0012">Acyltransferase</keyword>
<keyword evidence="1" id="KW-1133">Transmembrane helix</keyword>
<reference evidence="3 4" key="1">
    <citation type="submission" date="2023-12" db="EMBL/GenBank/DDBJ databases">
        <title>Novel species of the genus Arcicella isolated from rivers.</title>
        <authorList>
            <person name="Lu H."/>
        </authorList>
    </citation>
    <scope>NUCLEOTIDE SEQUENCE [LARGE SCALE GENOMIC DNA]</scope>
    <source>
        <strain evidence="3 4">LMG 21963</strain>
    </source>
</reference>